<comment type="similarity">
    <text evidence="1">Belongs to the 'GDXG' lipolytic enzyme family.</text>
</comment>
<gene>
    <name evidence="3" type="ORF">FPE_LOCUS21530</name>
</gene>
<dbReference type="GO" id="GO:0016787">
    <property type="term" value="F:hydrolase activity"/>
    <property type="evidence" value="ECO:0007669"/>
    <property type="project" value="InterPro"/>
</dbReference>
<dbReference type="InterPro" id="IPR013094">
    <property type="entry name" value="AB_hydrolase_3"/>
</dbReference>
<name>A0AAD2E402_9LAMI</name>
<dbReference type="Gene3D" id="3.40.50.1820">
    <property type="entry name" value="alpha/beta hydrolase"/>
    <property type="match status" value="1"/>
</dbReference>
<reference evidence="3" key="1">
    <citation type="submission" date="2023-05" db="EMBL/GenBank/DDBJ databases">
        <authorList>
            <person name="Huff M."/>
        </authorList>
    </citation>
    <scope>NUCLEOTIDE SEQUENCE</scope>
</reference>
<dbReference type="InterPro" id="IPR050466">
    <property type="entry name" value="Carboxylest/Gibb_receptor"/>
</dbReference>
<evidence type="ECO:0000313" key="4">
    <source>
        <dbReference type="Proteomes" id="UP000834106"/>
    </source>
</evidence>
<evidence type="ECO:0000259" key="2">
    <source>
        <dbReference type="Pfam" id="PF07859"/>
    </source>
</evidence>
<dbReference type="Proteomes" id="UP000834106">
    <property type="component" value="Chromosome 13"/>
</dbReference>
<dbReference type="EMBL" id="OU503048">
    <property type="protein sequence ID" value="CAI9774100.1"/>
    <property type="molecule type" value="Genomic_DNA"/>
</dbReference>
<dbReference type="Pfam" id="PF07859">
    <property type="entry name" value="Abhydrolase_3"/>
    <property type="match status" value="1"/>
</dbReference>
<dbReference type="AlphaFoldDB" id="A0AAD2E402"/>
<evidence type="ECO:0000256" key="1">
    <source>
        <dbReference type="ARBA" id="ARBA00010515"/>
    </source>
</evidence>
<organism evidence="3 4">
    <name type="scientific">Fraxinus pennsylvanica</name>
    <dbReference type="NCBI Taxonomy" id="56036"/>
    <lineage>
        <taxon>Eukaryota</taxon>
        <taxon>Viridiplantae</taxon>
        <taxon>Streptophyta</taxon>
        <taxon>Embryophyta</taxon>
        <taxon>Tracheophyta</taxon>
        <taxon>Spermatophyta</taxon>
        <taxon>Magnoliopsida</taxon>
        <taxon>eudicotyledons</taxon>
        <taxon>Gunneridae</taxon>
        <taxon>Pentapetalae</taxon>
        <taxon>asterids</taxon>
        <taxon>lamiids</taxon>
        <taxon>Lamiales</taxon>
        <taxon>Oleaceae</taxon>
        <taxon>Oleeae</taxon>
        <taxon>Fraxinus</taxon>
    </lineage>
</organism>
<dbReference type="InterPro" id="IPR029058">
    <property type="entry name" value="AB_hydrolase_fold"/>
</dbReference>
<feature type="domain" description="Alpha/beta hydrolase fold-3" evidence="2">
    <location>
        <begin position="150"/>
        <end position="351"/>
    </location>
</feature>
<keyword evidence="4" id="KW-1185">Reference proteome</keyword>
<proteinExistence type="inferred from homology"/>
<sequence>MKFSIFQNSISALIPKLVNVQKLKELLIIVLKLITTTWLKSHFRASSLIIKKTSKSLSTATHLHHHSTMSNPIDPNVDPYGYMGMVRNPDGSITRIFEISTTTPACSNPSDSSPVLTKDIPVNESNKTWVRIFLPRKVFDSDQVEKLPVIVYYHGGGLVLLSAATTVFHEFCCKAAIEIPAVIVSMEYRLAPEHRLPAAYEDCMEALQWFKTTSDEWLTKYADFSKCYLMGCSAGGNIAYHTGLRAVGCVDDLNPVKIKGLILQQPFFGGKERTSSELRLINDKVIPPCATDIMWELALPVGVDRDHGYCNPMVGMKSEVLEQIKEQGWKILITGSEGDPMIDRQIELAKDEKRLRDGALVVTENGAIPALPTKQAVQQIIAEAAA</sequence>
<dbReference type="PANTHER" id="PTHR23024:SF546">
    <property type="entry name" value="CARBOXYLESTERASE 120-RELATED"/>
    <property type="match status" value="1"/>
</dbReference>
<dbReference type="PANTHER" id="PTHR23024">
    <property type="entry name" value="ARYLACETAMIDE DEACETYLASE"/>
    <property type="match status" value="1"/>
</dbReference>
<dbReference type="SUPFAM" id="SSF53474">
    <property type="entry name" value="alpha/beta-Hydrolases"/>
    <property type="match status" value="1"/>
</dbReference>
<protein>
    <recommendedName>
        <fullName evidence="2">Alpha/beta hydrolase fold-3 domain-containing protein</fullName>
    </recommendedName>
</protein>
<evidence type="ECO:0000313" key="3">
    <source>
        <dbReference type="EMBL" id="CAI9774100.1"/>
    </source>
</evidence>
<accession>A0AAD2E402</accession>